<evidence type="ECO:0000256" key="4">
    <source>
        <dbReference type="ARBA" id="ARBA00022989"/>
    </source>
</evidence>
<dbReference type="OrthoDB" id="2182285at2"/>
<keyword evidence="5 6" id="KW-0472">Membrane</keyword>
<protein>
    <submittedName>
        <fullName evidence="7">YitT family protein</fullName>
    </submittedName>
</protein>
<evidence type="ECO:0000256" key="5">
    <source>
        <dbReference type="ARBA" id="ARBA00023136"/>
    </source>
</evidence>
<accession>A0A6A8D9X6</accession>
<evidence type="ECO:0000256" key="6">
    <source>
        <dbReference type="SAM" id="Phobius"/>
    </source>
</evidence>
<evidence type="ECO:0000256" key="3">
    <source>
        <dbReference type="ARBA" id="ARBA00022692"/>
    </source>
</evidence>
<keyword evidence="4 6" id="KW-1133">Transmembrane helix</keyword>
<dbReference type="PANTHER" id="PTHR33545">
    <property type="entry name" value="UPF0750 MEMBRANE PROTEIN YITT-RELATED"/>
    <property type="match status" value="1"/>
</dbReference>
<dbReference type="Pfam" id="PF02588">
    <property type="entry name" value="YitT_membrane"/>
    <property type="match status" value="1"/>
</dbReference>
<evidence type="ECO:0000256" key="1">
    <source>
        <dbReference type="ARBA" id="ARBA00004651"/>
    </source>
</evidence>
<evidence type="ECO:0000313" key="8">
    <source>
        <dbReference type="Proteomes" id="UP000799092"/>
    </source>
</evidence>
<organism evidence="7 8">
    <name type="scientific">Aquibacillus halophilus</name>
    <dbReference type="NCBI Taxonomy" id="930132"/>
    <lineage>
        <taxon>Bacteria</taxon>
        <taxon>Bacillati</taxon>
        <taxon>Bacillota</taxon>
        <taxon>Bacilli</taxon>
        <taxon>Bacillales</taxon>
        <taxon>Bacillaceae</taxon>
        <taxon>Aquibacillus</taxon>
    </lineage>
</organism>
<evidence type="ECO:0000256" key="2">
    <source>
        <dbReference type="ARBA" id="ARBA00022475"/>
    </source>
</evidence>
<feature type="transmembrane region" description="Helical" evidence="6">
    <location>
        <begin position="47"/>
        <end position="67"/>
    </location>
</feature>
<dbReference type="InterPro" id="IPR003740">
    <property type="entry name" value="YitT"/>
</dbReference>
<sequence length="205" mass="22564">MRSTLRAYIIITCGSFIQGMAMALFLFPHAIPSGGAGGIAVLLNYWFNIPLSFALWLVNFTLLASAIKWLGNASTIGTMYTITITSISVHIFSMDIFSHHANVWVDLIIGSIVLGIGVGILLRQQVSNGGMGVIALIFAKFRNIPPGKPLLLLNGFIFILTASIIAWEIVVQALISQWISTRILDIVYNLKLTIYRAPTLSWRKK</sequence>
<feature type="transmembrane region" description="Helical" evidence="6">
    <location>
        <begin position="79"/>
        <end position="97"/>
    </location>
</feature>
<keyword evidence="8" id="KW-1185">Reference proteome</keyword>
<proteinExistence type="predicted"/>
<dbReference type="EMBL" id="WJNG01000005">
    <property type="protein sequence ID" value="MRH42563.1"/>
    <property type="molecule type" value="Genomic_DNA"/>
</dbReference>
<feature type="transmembrane region" description="Helical" evidence="6">
    <location>
        <begin position="150"/>
        <end position="175"/>
    </location>
</feature>
<keyword evidence="2" id="KW-1003">Cell membrane</keyword>
<keyword evidence="3 6" id="KW-0812">Transmembrane</keyword>
<name>A0A6A8D9X6_9BACI</name>
<dbReference type="InterPro" id="IPR051461">
    <property type="entry name" value="UPF0750_membrane"/>
</dbReference>
<dbReference type="RefSeq" id="WP_153736200.1">
    <property type="nucleotide sequence ID" value="NZ_WJNG01000005.1"/>
</dbReference>
<feature type="transmembrane region" description="Helical" evidence="6">
    <location>
        <begin position="103"/>
        <end position="122"/>
    </location>
</feature>
<dbReference type="GO" id="GO:0005886">
    <property type="term" value="C:plasma membrane"/>
    <property type="evidence" value="ECO:0007669"/>
    <property type="project" value="UniProtKB-SubCell"/>
</dbReference>
<gene>
    <name evidence="7" type="ORF">GH741_07685</name>
</gene>
<dbReference type="AlphaFoldDB" id="A0A6A8D9X6"/>
<comment type="caution">
    <text evidence="7">The sequence shown here is derived from an EMBL/GenBank/DDBJ whole genome shotgun (WGS) entry which is preliminary data.</text>
</comment>
<dbReference type="Proteomes" id="UP000799092">
    <property type="component" value="Unassembled WGS sequence"/>
</dbReference>
<reference evidence="7" key="1">
    <citation type="submission" date="2019-11" db="EMBL/GenBank/DDBJ databases">
        <authorList>
            <person name="Li J."/>
        </authorList>
    </citation>
    <scope>NUCLEOTIDE SEQUENCE</scope>
    <source>
        <strain evidence="7">B6B</strain>
    </source>
</reference>
<evidence type="ECO:0000313" key="7">
    <source>
        <dbReference type="EMBL" id="MRH42563.1"/>
    </source>
</evidence>
<feature type="transmembrane region" description="Helical" evidence="6">
    <location>
        <begin position="7"/>
        <end position="27"/>
    </location>
</feature>
<dbReference type="PANTHER" id="PTHR33545:SF9">
    <property type="entry name" value="UPF0750 MEMBRANE PROTEIN YITE"/>
    <property type="match status" value="1"/>
</dbReference>
<comment type="subcellular location">
    <subcellularLocation>
        <location evidence="1">Cell membrane</location>
        <topology evidence="1">Multi-pass membrane protein</topology>
    </subcellularLocation>
</comment>